<dbReference type="AlphaFoldDB" id="A0A6B0SIS3"/>
<evidence type="ECO:0000313" key="2">
    <source>
        <dbReference type="EMBL" id="MXR21618.1"/>
    </source>
</evidence>
<protein>
    <recommendedName>
        <fullName evidence="4">Lipoprotein</fullName>
    </recommendedName>
</protein>
<sequence>MKRRAVIASASAVLVAGCTGPAADDGQSGGDTPSYEDTSFEVTDAGCGGPAEAAAVSFDESHESVAVSGTTSGPNGCYLARVADATYDASGDEFRLVVEAYDDADPDEGCTQCITEIDYEATASFDGGLPGRVVVVHRSRGEERDVTNASP</sequence>
<proteinExistence type="predicted"/>
<dbReference type="PROSITE" id="PS51257">
    <property type="entry name" value="PROKAR_LIPOPROTEIN"/>
    <property type="match status" value="1"/>
</dbReference>
<accession>A0A6B0SIS3</accession>
<keyword evidence="3" id="KW-1185">Reference proteome</keyword>
<evidence type="ECO:0000256" key="1">
    <source>
        <dbReference type="SAM" id="MobiDB-lite"/>
    </source>
</evidence>
<organism evidence="2 3">
    <name type="scientific">Halobacterium bonnevillei</name>
    <dbReference type="NCBI Taxonomy" id="2692200"/>
    <lineage>
        <taxon>Archaea</taxon>
        <taxon>Methanobacteriati</taxon>
        <taxon>Methanobacteriota</taxon>
        <taxon>Stenosarchaea group</taxon>
        <taxon>Halobacteria</taxon>
        <taxon>Halobacteriales</taxon>
        <taxon>Halobacteriaceae</taxon>
        <taxon>Halobacterium</taxon>
    </lineage>
</organism>
<reference evidence="2 3" key="1">
    <citation type="submission" date="2019-12" db="EMBL/GenBank/DDBJ databases">
        <title>Isolation and characterization of three novel carbon monoxide-oxidizing members of Halobacteria from salione crusts and soils.</title>
        <authorList>
            <person name="Myers M.R."/>
            <person name="King G.M."/>
        </authorList>
    </citation>
    <scope>NUCLEOTIDE SEQUENCE [LARGE SCALE GENOMIC DNA]</scope>
    <source>
        <strain evidence="2 3">PCN9</strain>
    </source>
</reference>
<dbReference type="RefSeq" id="WP_159527070.1">
    <property type="nucleotide sequence ID" value="NZ_WUUU01000131.1"/>
</dbReference>
<dbReference type="OrthoDB" id="313543at2157"/>
<evidence type="ECO:0000313" key="3">
    <source>
        <dbReference type="Proteomes" id="UP000471521"/>
    </source>
</evidence>
<feature type="region of interest" description="Disordered" evidence="1">
    <location>
        <begin position="21"/>
        <end position="48"/>
    </location>
</feature>
<comment type="caution">
    <text evidence="2">The sequence shown here is derived from an EMBL/GenBank/DDBJ whole genome shotgun (WGS) entry which is preliminary data.</text>
</comment>
<evidence type="ECO:0008006" key="4">
    <source>
        <dbReference type="Google" id="ProtNLM"/>
    </source>
</evidence>
<name>A0A6B0SIS3_9EURY</name>
<dbReference type="Proteomes" id="UP000471521">
    <property type="component" value="Unassembled WGS sequence"/>
</dbReference>
<dbReference type="EMBL" id="WUUU01000131">
    <property type="protein sequence ID" value="MXR21618.1"/>
    <property type="molecule type" value="Genomic_DNA"/>
</dbReference>
<gene>
    <name evidence="2" type="ORF">GRX66_13750</name>
</gene>